<evidence type="ECO:0000256" key="2">
    <source>
        <dbReference type="ARBA" id="ARBA00022679"/>
    </source>
</evidence>
<dbReference type="Pfam" id="PF04958">
    <property type="entry name" value="AstA"/>
    <property type="match status" value="1"/>
</dbReference>
<keyword evidence="2" id="KW-0808">Transferase</keyword>
<dbReference type="NCBIfam" id="TIGR03243">
    <property type="entry name" value="arg_catab_AOST"/>
    <property type="match status" value="1"/>
</dbReference>
<dbReference type="InterPro" id="IPR007041">
    <property type="entry name" value="Arg_succinylTrfase_AstA/AruG"/>
</dbReference>
<evidence type="ECO:0000256" key="3">
    <source>
        <dbReference type="ARBA" id="ARBA00023315"/>
    </source>
</evidence>
<evidence type="ECO:0000313" key="5">
    <source>
        <dbReference type="Proteomes" id="UP000664344"/>
    </source>
</evidence>
<dbReference type="Gene3D" id="2.40.40.20">
    <property type="match status" value="1"/>
</dbReference>
<keyword evidence="1" id="KW-0056">Arginine metabolism</keyword>
<dbReference type="EMBL" id="JAFKDB010000019">
    <property type="protein sequence ID" value="MBN7771035.1"/>
    <property type="molecule type" value="Genomic_DNA"/>
</dbReference>
<dbReference type="Gene3D" id="3.40.630.30">
    <property type="match status" value="1"/>
</dbReference>
<accession>A0ABS3BLD5</accession>
<keyword evidence="3" id="KW-0012">Acyltransferase</keyword>
<evidence type="ECO:0000256" key="1">
    <source>
        <dbReference type="ARBA" id="ARBA00022503"/>
    </source>
</evidence>
<dbReference type="RefSeq" id="WP_206557965.1">
    <property type="nucleotide sequence ID" value="NZ_JAFKDB010000019.1"/>
</dbReference>
<dbReference type="InterPro" id="IPR016181">
    <property type="entry name" value="Acyl_CoA_acyltransferase"/>
</dbReference>
<sequence length="366" mass="40751">MIVRPVQHNDLNDLFDIAQESGPGFTSLAPDRDRLVSKIEASIQSFRARESGGGEQRYLFVLEDESSGQIMGTTGIGAGVGQSQPLYHFRHSTVLHHSRELGIRRPIGTLSRCVHYRNCTELCSLYLRPSFRRAQAGKLLSRVRFAFIAQHPGRFPGRAIAQMRGVADVHGQSPFWNWLRERFVDLDFLQVTRLTSEGAFTFVEELMPSLPIYTHLMAPEARSVIGHVHPDTRPALAMLKSEGFRPRGLVDLLDAGPTVECQTDHLRSVREATLTPATIACPRSRKRPESGHPVIVTNTRLDGFRAIVVLADPDRLPSQPLSLTRPQAKALNINEGEPVRTLALDQSLSASLLTTRSNSQERHHAL</sequence>
<dbReference type="Proteomes" id="UP000664344">
    <property type="component" value="Unassembled WGS sequence"/>
</dbReference>
<proteinExistence type="predicted"/>
<name>A0ABS3BLD5_9GAMM</name>
<gene>
    <name evidence="4" type="ORF">JYP53_14105</name>
</gene>
<dbReference type="PANTHER" id="PTHR30420:SF1">
    <property type="entry name" value="ARGININE N-SUCCINYLTRANSFERASE"/>
    <property type="match status" value="1"/>
</dbReference>
<protein>
    <submittedName>
        <fullName evidence="4">Arginine N-succinyltransferase</fullName>
    </submittedName>
</protein>
<reference evidence="4 5" key="1">
    <citation type="submission" date="2021-02" db="EMBL/GenBank/DDBJ databases">
        <title>PHA producing bacteria isolated from coastal sediment in Guangdong, Shenzhen.</title>
        <authorList>
            <person name="Zheng W."/>
            <person name="Yu S."/>
            <person name="Huang Y."/>
        </authorList>
    </citation>
    <scope>NUCLEOTIDE SEQUENCE [LARGE SCALE GENOMIC DNA]</scope>
    <source>
        <strain evidence="4 5">TN21-5</strain>
    </source>
</reference>
<comment type="caution">
    <text evidence="4">The sequence shown here is derived from an EMBL/GenBank/DDBJ whole genome shotgun (WGS) entry which is preliminary data.</text>
</comment>
<organism evidence="4 5">
    <name type="scientific">Marinobacter daepoensis</name>
    <dbReference type="NCBI Taxonomy" id="262077"/>
    <lineage>
        <taxon>Bacteria</taxon>
        <taxon>Pseudomonadati</taxon>
        <taxon>Pseudomonadota</taxon>
        <taxon>Gammaproteobacteria</taxon>
        <taxon>Pseudomonadales</taxon>
        <taxon>Marinobacteraceae</taxon>
        <taxon>Marinobacter</taxon>
    </lineage>
</organism>
<keyword evidence="5" id="KW-1185">Reference proteome</keyword>
<dbReference type="PANTHER" id="PTHR30420">
    <property type="entry name" value="N-SUCCINYLARGININE DIHYDROLASE"/>
    <property type="match status" value="1"/>
</dbReference>
<evidence type="ECO:0000313" key="4">
    <source>
        <dbReference type="EMBL" id="MBN7771035.1"/>
    </source>
</evidence>
<dbReference type="SUPFAM" id="SSF55729">
    <property type="entry name" value="Acyl-CoA N-acyltransferases (Nat)"/>
    <property type="match status" value="1"/>
</dbReference>